<proteinExistence type="predicted"/>
<keyword evidence="1" id="KW-0472">Membrane</keyword>
<protein>
    <submittedName>
        <fullName evidence="2">Uncharacterized protein</fullName>
    </submittedName>
</protein>
<comment type="caution">
    <text evidence="2">The sequence shown here is derived from an EMBL/GenBank/DDBJ whole genome shotgun (WGS) entry which is preliminary data.</text>
</comment>
<evidence type="ECO:0000256" key="1">
    <source>
        <dbReference type="SAM" id="Phobius"/>
    </source>
</evidence>
<keyword evidence="1" id="KW-1133">Transmembrane helix</keyword>
<sequence length="140" mass="15803">MKILKKFWKELSVFGIVIVCILGLYLYRLATSAEYTTISLDKLETKIANGDDFVLVTGAADTVYQTTIETYLLKHRGTHVYYLDLSSLAEGTVLPDGMNSDTTNPHTYIYVDGTMTERRDGSIGYFTFDKVMSNFKEQAN</sequence>
<evidence type="ECO:0000313" key="2">
    <source>
        <dbReference type="EMBL" id="HIU12562.1"/>
    </source>
</evidence>
<gene>
    <name evidence="2" type="ORF">IAD15_00595</name>
</gene>
<dbReference type="EMBL" id="DVMJ01000004">
    <property type="protein sequence ID" value="HIU12562.1"/>
    <property type="molecule type" value="Genomic_DNA"/>
</dbReference>
<accession>A0A9D1HMR2</accession>
<evidence type="ECO:0000313" key="3">
    <source>
        <dbReference type="Proteomes" id="UP000824175"/>
    </source>
</evidence>
<reference evidence="2" key="1">
    <citation type="submission" date="2020-10" db="EMBL/GenBank/DDBJ databases">
        <authorList>
            <person name="Gilroy R."/>
        </authorList>
    </citation>
    <scope>NUCLEOTIDE SEQUENCE</scope>
    <source>
        <strain evidence="2">CHK195-11698</strain>
    </source>
</reference>
<dbReference type="Proteomes" id="UP000824175">
    <property type="component" value="Unassembled WGS sequence"/>
</dbReference>
<dbReference type="AlphaFoldDB" id="A0A9D1HMR2"/>
<feature type="transmembrane region" description="Helical" evidence="1">
    <location>
        <begin position="7"/>
        <end position="27"/>
    </location>
</feature>
<reference evidence="2" key="2">
    <citation type="journal article" date="2021" name="PeerJ">
        <title>Extensive microbial diversity within the chicken gut microbiome revealed by metagenomics and culture.</title>
        <authorList>
            <person name="Gilroy R."/>
            <person name="Ravi A."/>
            <person name="Getino M."/>
            <person name="Pursley I."/>
            <person name="Horton D.L."/>
            <person name="Alikhan N.F."/>
            <person name="Baker D."/>
            <person name="Gharbi K."/>
            <person name="Hall N."/>
            <person name="Watson M."/>
            <person name="Adriaenssens E.M."/>
            <person name="Foster-Nyarko E."/>
            <person name="Jarju S."/>
            <person name="Secka A."/>
            <person name="Antonio M."/>
            <person name="Oren A."/>
            <person name="Chaudhuri R.R."/>
            <person name="La Ragione R."/>
            <person name="Hildebrand F."/>
            <person name="Pallen M.J."/>
        </authorList>
    </citation>
    <scope>NUCLEOTIDE SEQUENCE</scope>
    <source>
        <strain evidence="2">CHK195-11698</strain>
    </source>
</reference>
<keyword evidence="1" id="KW-0812">Transmembrane</keyword>
<organism evidence="2 3">
    <name type="scientific">Candidatus Fimiplasma intestinipullorum</name>
    <dbReference type="NCBI Taxonomy" id="2840825"/>
    <lineage>
        <taxon>Bacteria</taxon>
        <taxon>Bacillati</taxon>
        <taxon>Bacillota</taxon>
        <taxon>Clostridia</taxon>
        <taxon>Eubacteriales</taxon>
        <taxon>Candidatus Fimiplasma</taxon>
    </lineage>
</organism>
<name>A0A9D1HMR2_9FIRM</name>